<evidence type="ECO:0000313" key="1">
    <source>
        <dbReference type="EMBL" id="KAL3309957.1"/>
    </source>
</evidence>
<comment type="caution">
    <text evidence="1">The sequence shown here is derived from an EMBL/GenBank/DDBJ whole genome shotgun (WGS) entry which is preliminary data.</text>
</comment>
<evidence type="ECO:0000313" key="2">
    <source>
        <dbReference type="Proteomes" id="UP001626550"/>
    </source>
</evidence>
<protein>
    <submittedName>
        <fullName evidence="1">Uncharacterized protein</fullName>
    </submittedName>
</protein>
<organism evidence="1 2">
    <name type="scientific">Cichlidogyrus casuarinus</name>
    <dbReference type="NCBI Taxonomy" id="1844966"/>
    <lineage>
        <taxon>Eukaryota</taxon>
        <taxon>Metazoa</taxon>
        <taxon>Spiralia</taxon>
        <taxon>Lophotrochozoa</taxon>
        <taxon>Platyhelminthes</taxon>
        <taxon>Monogenea</taxon>
        <taxon>Monopisthocotylea</taxon>
        <taxon>Dactylogyridea</taxon>
        <taxon>Ancyrocephalidae</taxon>
        <taxon>Cichlidogyrus</taxon>
    </lineage>
</organism>
<dbReference type="AlphaFoldDB" id="A0ABD2PT77"/>
<keyword evidence="2" id="KW-1185">Reference proteome</keyword>
<proteinExistence type="predicted"/>
<accession>A0ABD2PT77</accession>
<reference evidence="1 2" key="1">
    <citation type="submission" date="2024-11" db="EMBL/GenBank/DDBJ databases">
        <title>Adaptive evolution of stress response genes in parasites aligns with host niche diversity.</title>
        <authorList>
            <person name="Hahn C."/>
            <person name="Resl P."/>
        </authorList>
    </citation>
    <scope>NUCLEOTIDE SEQUENCE [LARGE SCALE GENOMIC DNA]</scope>
    <source>
        <strain evidence="1">EGGRZ-B1_66</strain>
        <tissue evidence="1">Body</tissue>
    </source>
</reference>
<gene>
    <name evidence="1" type="ORF">Ciccas_011488</name>
</gene>
<name>A0ABD2PT77_9PLAT</name>
<dbReference type="Proteomes" id="UP001626550">
    <property type="component" value="Unassembled WGS sequence"/>
</dbReference>
<feature type="non-terminal residue" evidence="1">
    <location>
        <position position="149"/>
    </location>
</feature>
<sequence>MIGLSQNECLESLILIGNCASEPFLLQLLIMISSGGLLESKLQLLDLRGMTIRNQSEFQYLVRECEQRIGNFRCLWAGHGLDGEGAEFQLSNNYSLLPNPNRKMPREMLKLIVKHCSERQFAESNIPPTAILFEEIFSDDDSALDCASF</sequence>
<dbReference type="EMBL" id="JBJKFK010003389">
    <property type="protein sequence ID" value="KAL3309957.1"/>
    <property type="molecule type" value="Genomic_DNA"/>
</dbReference>